<dbReference type="Pfam" id="PF00015">
    <property type="entry name" value="MCPsignal"/>
    <property type="match status" value="1"/>
</dbReference>
<dbReference type="PROSITE" id="PS50885">
    <property type="entry name" value="HAMP"/>
    <property type="match status" value="1"/>
</dbReference>
<evidence type="ECO:0000313" key="14">
    <source>
        <dbReference type="Proteomes" id="UP001168883"/>
    </source>
</evidence>
<dbReference type="CDD" id="cd12912">
    <property type="entry name" value="PDC2_MCP_like"/>
    <property type="match status" value="1"/>
</dbReference>
<dbReference type="SMART" id="SM00283">
    <property type="entry name" value="MA"/>
    <property type="match status" value="1"/>
</dbReference>
<comment type="similarity">
    <text evidence="8">Belongs to the methyl-accepting chemotaxis (MCP) protein family.</text>
</comment>
<evidence type="ECO:0000256" key="6">
    <source>
        <dbReference type="ARBA" id="ARBA00023136"/>
    </source>
</evidence>
<keyword evidence="5 10" id="KW-1133">Transmembrane helix</keyword>
<name>A0ABT8VEP0_9BACL</name>
<evidence type="ECO:0000256" key="8">
    <source>
        <dbReference type="ARBA" id="ARBA00029447"/>
    </source>
</evidence>
<evidence type="ECO:0000256" key="2">
    <source>
        <dbReference type="ARBA" id="ARBA00022475"/>
    </source>
</evidence>
<dbReference type="Gene3D" id="1.10.287.950">
    <property type="entry name" value="Methyl-accepting chemotaxis protein"/>
    <property type="match status" value="1"/>
</dbReference>
<dbReference type="PANTHER" id="PTHR32089">
    <property type="entry name" value="METHYL-ACCEPTING CHEMOTAXIS PROTEIN MCPB"/>
    <property type="match status" value="1"/>
</dbReference>
<dbReference type="SUPFAM" id="SSF58104">
    <property type="entry name" value="Methyl-accepting chemotaxis protein (MCP) signaling domain"/>
    <property type="match status" value="1"/>
</dbReference>
<evidence type="ECO:0000256" key="9">
    <source>
        <dbReference type="PROSITE-ProRule" id="PRU00284"/>
    </source>
</evidence>
<proteinExistence type="inferred from homology"/>
<keyword evidence="3" id="KW-0145">Chemotaxis</keyword>
<evidence type="ECO:0000256" key="7">
    <source>
        <dbReference type="ARBA" id="ARBA00023224"/>
    </source>
</evidence>
<feature type="domain" description="HAMP" evidence="12">
    <location>
        <begin position="317"/>
        <end position="369"/>
    </location>
</feature>
<keyword evidence="7 9" id="KW-0807">Transducer</keyword>
<feature type="transmembrane region" description="Helical" evidence="10">
    <location>
        <begin position="298"/>
        <end position="316"/>
    </location>
</feature>
<organism evidence="13 14">
    <name type="scientific">Paenibacillus ehimensis</name>
    <dbReference type="NCBI Taxonomy" id="79264"/>
    <lineage>
        <taxon>Bacteria</taxon>
        <taxon>Bacillati</taxon>
        <taxon>Bacillota</taxon>
        <taxon>Bacilli</taxon>
        <taxon>Bacillales</taxon>
        <taxon>Paenibacillaceae</taxon>
        <taxon>Paenibacillus</taxon>
    </lineage>
</organism>
<evidence type="ECO:0000313" key="13">
    <source>
        <dbReference type="EMBL" id="MDO3679458.1"/>
    </source>
</evidence>
<dbReference type="InterPro" id="IPR003660">
    <property type="entry name" value="HAMP_dom"/>
</dbReference>
<protein>
    <submittedName>
        <fullName evidence="13">Methyl-accepting chemotaxis protein</fullName>
    </submittedName>
</protein>
<dbReference type="Pfam" id="PF02743">
    <property type="entry name" value="dCache_1"/>
    <property type="match status" value="1"/>
</dbReference>
<evidence type="ECO:0000259" key="12">
    <source>
        <dbReference type="PROSITE" id="PS50885"/>
    </source>
</evidence>
<evidence type="ECO:0000256" key="3">
    <source>
        <dbReference type="ARBA" id="ARBA00022500"/>
    </source>
</evidence>
<dbReference type="EMBL" id="JAUMKJ010000027">
    <property type="protein sequence ID" value="MDO3679458.1"/>
    <property type="molecule type" value="Genomic_DNA"/>
</dbReference>
<keyword evidence="14" id="KW-1185">Reference proteome</keyword>
<dbReference type="PROSITE" id="PS50111">
    <property type="entry name" value="CHEMOTAXIS_TRANSDUC_2"/>
    <property type="match status" value="1"/>
</dbReference>
<evidence type="ECO:0000256" key="10">
    <source>
        <dbReference type="SAM" id="Phobius"/>
    </source>
</evidence>
<dbReference type="Gene3D" id="3.30.450.20">
    <property type="entry name" value="PAS domain"/>
    <property type="match status" value="2"/>
</dbReference>
<dbReference type="InterPro" id="IPR033479">
    <property type="entry name" value="dCache_1"/>
</dbReference>
<dbReference type="SMART" id="SM00304">
    <property type="entry name" value="HAMP"/>
    <property type="match status" value="1"/>
</dbReference>
<evidence type="ECO:0000259" key="11">
    <source>
        <dbReference type="PROSITE" id="PS50111"/>
    </source>
</evidence>
<dbReference type="RefSeq" id="WP_127487030.1">
    <property type="nucleotide sequence ID" value="NZ_JARLKN010000005.1"/>
</dbReference>
<gene>
    <name evidence="13" type="ORF">Q3C12_20825</name>
</gene>
<feature type="domain" description="Methyl-accepting transducer" evidence="11">
    <location>
        <begin position="388"/>
        <end position="659"/>
    </location>
</feature>
<dbReference type="InterPro" id="IPR004089">
    <property type="entry name" value="MCPsignal_dom"/>
</dbReference>
<keyword evidence="2" id="KW-1003">Cell membrane</keyword>
<dbReference type="CDD" id="cd12914">
    <property type="entry name" value="PDC1_DGC_like"/>
    <property type="match status" value="1"/>
</dbReference>
<dbReference type="Pfam" id="PF00672">
    <property type="entry name" value="HAMP"/>
    <property type="match status" value="1"/>
</dbReference>
<dbReference type="CDD" id="cd11386">
    <property type="entry name" value="MCP_signal"/>
    <property type="match status" value="1"/>
</dbReference>
<evidence type="ECO:0000256" key="1">
    <source>
        <dbReference type="ARBA" id="ARBA00004651"/>
    </source>
</evidence>
<dbReference type="PANTHER" id="PTHR32089:SF114">
    <property type="entry name" value="METHYL-ACCEPTING CHEMOTAXIS PROTEIN MCPB"/>
    <property type="match status" value="1"/>
</dbReference>
<sequence>MNPQQKSQPKPKLQQKLKLNLRLVMSIKNRLILAFLAVLLLPTGALGYFSYQKADKDITEQILRNTKQSVDAVNQQTTKLITTSLEDLNYLAQTVNSGMVDGEKSPELRRVLDPIKAVKKEYDHVQYATKDGKLLNSPQQTFAAGFDPRDRPWYKNALAKKGEALVSSPIISQDGKVIVVPSKATEDGSGVVSVVLSLNNLAQQVNAIKVGEQGYVTILDQGYKYLTHPTLAIGTENTESAVAQMKEQPEGIVDYVSADGKRKKAIFETNELTGWKIVGIMDLDEIAQASRGIFRTTLIIMVIAVLLGMLLVLGIIRSIHRPLNRLMTATEKIASGDLREEVAVTSNDELGMLSAAVNRMTVNLRHLIGQVGSNSELVASTSEELSASAEQTRNTADHIANAVQEIASGAERQVSSAMDLAQAMGEVSQGMDKAAASIQSVSHLTVATNNKASDGNTVVMKTVEQMNLIQETVSHTAEAVNHLGDKINEIGNIVTLITEIAGQTNLLALNAAIEAARAGENGRGFAVVADEVRKLAEQSGAAAGQIRELIQQVQAEAENAVQSMHDGTEVVKEGISMVHLTGETFKEIVASIEQVAAEGMEVASIVSQVNANAQSMVEKANDVAGIAEQSAGNTQSVAAATEQQSASMEEVFASAEALSRMAQELQEVIGKFKL</sequence>
<accession>A0ABT8VEP0</accession>
<evidence type="ECO:0000256" key="5">
    <source>
        <dbReference type="ARBA" id="ARBA00022989"/>
    </source>
</evidence>
<reference evidence="13" key="1">
    <citation type="submission" date="2023-07" db="EMBL/GenBank/DDBJ databases">
        <authorList>
            <person name="Aktuganov G."/>
            <person name="Boyko T."/>
            <person name="Delegan Y."/>
            <person name="Galimzianova N."/>
            <person name="Gilvanova E."/>
            <person name="Korobov V."/>
            <person name="Kuzmina L."/>
            <person name="Melentiev A."/>
            <person name="Milman P."/>
            <person name="Ryabova A."/>
            <person name="Stupak E."/>
            <person name="Yasakov T."/>
            <person name="Zharikova N."/>
            <person name="Zhurenko E."/>
        </authorList>
    </citation>
    <scope>NUCLEOTIDE SEQUENCE</scope>
    <source>
        <strain evidence="13">IB-739</strain>
    </source>
</reference>
<evidence type="ECO:0000256" key="4">
    <source>
        <dbReference type="ARBA" id="ARBA00022692"/>
    </source>
</evidence>
<comment type="subcellular location">
    <subcellularLocation>
        <location evidence="1">Cell membrane</location>
        <topology evidence="1">Multi-pass membrane protein</topology>
    </subcellularLocation>
</comment>
<dbReference type="CDD" id="cd06225">
    <property type="entry name" value="HAMP"/>
    <property type="match status" value="1"/>
</dbReference>
<dbReference type="Gene3D" id="6.10.340.10">
    <property type="match status" value="1"/>
</dbReference>
<dbReference type="Proteomes" id="UP001168883">
    <property type="component" value="Unassembled WGS sequence"/>
</dbReference>
<comment type="caution">
    <text evidence="13">The sequence shown here is derived from an EMBL/GenBank/DDBJ whole genome shotgun (WGS) entry which is preliminary data.</text>
</comment>
<keyword evidence="4 10" id="KW-0812">Transmembrane</keyword>
<keyword evidence="6 10" id="KW-0472">Membrane</keyword>